<comment type="function">
    <text evidence="7">Component of the SMC5-SMC6 complex, that promotes sister chromatid alignment after DNA damage and facilitates double-stranded DNA breaks (DSBs) repair via homologous recombination between sister chromatids.</text>
</comment>
<keyword evidence="4 7" id="KW-0233">DNA recombination</keyword>
<dbReference type="AlphaFoldDB" id="A0A834NH51"/>
<evidence type="ECO:0000313" key="9">
    <source>
        <dbReference type="EMBL" id="KAF7407749.1"/>
    </source>
</evidence>
<comment type="similarity">
    <text evidence="2 7">Belongs to the NSE4 family.</text>
</comment>
<feature type="domain" description="Non-structural maintenance of chromosome element 4 C-terminal" evidence="8">
    <location>
        <begin position="213"/>
        <end position="301"/>
    </location>
</feature>
<evidence type="ECO:0000256" key="3">
    <source>
        <dbReference type="ARBA" id="ARBA00022763"/>
    </source>
</evidence>
<dbReference type="InterPro" id="IPR014854">
    <property type="entry name" value="Nse4_C"/>
</dbReference>
<organism evidence="9 10">
    <name type="scientific">Vespula vulgaris</name>
    <name type="common">Yellow jacket</name>
    <name type="synonym">Wasp</name>
    <dbReference type="NCBI Taxonomy" id="7454"/>
    <lineage>
        <taxon>Eukaryota</taxon>
        <taxon>Metazoa</taxon>
        <taxon>Ecdysozoa</taxon>
        <taxon>Arthropoda</taxon>
        <taxon>Hexapoda</taxon>
        <taxon>Insecta</taxon>
        <taxon>Pterygota</taxon>
        <taxon>Neoptera</taxon>
        <taxon>Endopterygota</taxon>
        <taxon>Hymenoptera</taxon>
        <taxon>Apocrita</taxon>
        <taxon>Aculeata</taxon>
        <taxon>Vespoidea</taxon>
        <taxon>Vespidae</taxon>
        <taxon>Vespinae</taxon>
        <taxon>Vespula</taxon>
    </lineage>
</organism>
<dbReference type="Pfam" id="PF08743">
    <property type="entry name" value="Nse4_C"/>
    <property type="match status" value="1"/>
</dbReference>
<dbReference type="GO" id="GO:0005634">
    <property type="term" value="C:nucleus"/>
    <property type="evidence" value="ECO:0007669"/>
    <property type="project" value="UniProtKB-SubCell"/>
</dbReference>
<protein>
    <recommendedName>
        <fullName evidence="7">Non-structural maintenance of chromosomes element 4</fullName>
    </recommendedName>
</protein>
<keyword evidence="10" id="KW-1185">Reference proteome</keyword>
<accession>A0A834NH51</accession>
<dbReference type="Proteomes" id="UP000614350">
    <property type="component" value="Unassembled WGS sequence"/>
</dbReference>
<comment type="subcellular location">
    <subcellularLocation>
        <location evidence="1 7">Nucleus</location>
    </subcellularLocation>
</comment>
<evidence type="ECO:0000256" key="5">
    <source>
        <dbReference type="ARBA" id="ARBA00023204"/>
    </source>
</evidence>
<comment type="subunit">
    <text evidence="7">Component of the SMC5-SMC6 complex.</text>
</comment>
<keyword evidence="6 7" id="KW-0539">Nucleus</keyword>
<dbReference type="GO" id="GO:0006310">
    <property type="term" value="P:DNA recombination"/>
    <property type="evidence" value="ECO:0007669"/>
    <property type="project" value="UniProtKB-UniRule"/>
</dbReference>
<proteinExistence type="inferred from homology"/>
<evidence type="ECO:0000256" key="2">
    <source>
        <dbReference type="ARBA" id="ARBA00008997"/>
    </source>
</evidence>
<evidence type="ECO:0000256" key="6">
    <source>
        <dbReference type="ARBA" id="ARBA00023242"/>
    </source>
</evidence>
<dbReference type="EMBL" id="JACSEA010000002">
    <property type="protein sequence ID" value="KAF7407749.1"/>
    <property type="molecule type" value="Genomic_DNA"/>
</dbReference>
<reference evidence="9" key="1">
    <citation type="journal article" date="2020" name="G3 (Bethesda)">
        <title>High-Quality Assemblies for Three Invasive Social Wasps from the &lt;i&gt;Vespula&lt;/i&gt; Genus.</title>
        <authorList>
            <person name="Harrop T.W.R."/>
            <person name="Guhlin J."/>
            <person name="McLaughlin G.M."/>
            <person name="Permina E."/>
            <person name="Stockwell P."/>
            <person name="Gilligan J."/>
            <person name="Le Lec M.F."/>
            <person name="Gruber M.A.M."/>
            <person name="Quinn O."/>
            <person name="Lovegrove M."/>
            <person name="Duncan E.J."/>
            <person name="Remnant E.J."/>
            <person name="Van Eeckhoven J."/>
            <person name="Graham B."/>
            <person name="Knapp R.A."/>
            <person name="Langford K.W."/>
            <person name="Kronenberg Z."/>
            <person name="Press M.O."/>
            <person name="Eacker S.M."/>
            <person name="Wilson-Rankin E.E."/>
            <person name="Purcell J."/>
            <person name="Lester P.J."/>
            <person name="Dearden P.K."/>
        </authorList>
    </citation>
    <scope>NUCLEOTIDE SEQUENCE</scope>
    <source>
        <strain evidence="9">Marl-1</strain>
    </source>
</reference>
<evidence type="ECO:0000256" key="1">
    <source>
        <dbReference type="ARBA" id="ARBA00004123"/>
    </source>
</evidence>
<evidence type="ECO:0000259" key="8">
    <source>
        <dbReference type="Pfam" id="PF08743"/>
    </source>
</evidence>
<dbReference type="GO" id="GO:0006281">
    <property type="term" value="P:DNA repair"/>
    <property type="evidence" value="ECO:0007669"/>
    <property type="project" value="UniProtKB-UniRule"/>
</dbReference>
<dbReference type="GO" id="GO:0030915">
    <property type="term" value="C:Smc5-Smc6 complex"/>
    <property type="evidence" value="ECO:0007669"/>
    <property type="project" value="UniProtKB-UniRule"/>
</dbReference>
<dbReference type="InterPro" id="IPR027786">
    <property type="entry name" value="Nse4/EID"/>
</dbReference>
<evidence type="ECO:0000313" key="10">
    <source>
        <dbReference type="Proteomes" id="UP000614350"/>
    </source>
</evidence>
<comment type="caution">
    <text evidence="9">The sequence shown here is derived from an EMBL/GenBank/DDBJ whole genome shotgun (WGS) entry which is preliminary data.</text>
</comment>
<keyword evidence="5 7" id="KW-0234">DNA repair</keyword>
<dbReference type="PANTHER" id="PTHR16140:SF0">
    <property type="entry name" value="NON-STRUCTURAL MAINTENANCE OF CHROMOSOMES ELEMENT 4"/>
    <property type="match status" value="1"/>
</dbReference>
<sequence length="311" mass="36070">MPDSVNQLERPSVTRSPQERKEILWNALSCALSLRERSEHLDVGDLRTLEQVMKEGDDAVLEISLDEKMNNQEEIFLDSEAINISSKILTRCTKSLTQNISSYNHVDFAKKILQYARKLPDELLENPDWSVLETEVTRSFKRIPEYTTLLGSLTPLEKKEIVNKRSTIKEAQAIMKSPENVVVVNKDEESVEETVDKIKKFIRHYYKVNEKPLDFYCLILDPNDFGKTIENMLYVSFLIRDGIIKLMKDNTGILVIQLCSKEMIMQRKQVGTHINIQNIMSLNMEQWKILKDTYRLEKPILDFGTNPCSHT</sequence>
<keyword evidence="3 7" id="KW-0227">DNA damage</keyword>
<dbReference type="PANTHER" id="PTHR16140">
    <property type="entry name" value="NON-STRUCTURAL MAINTENANCE OF CHROMOSOMES ELEMENT 4"/>
    <property type="match status" value="1"/>
</dbReference>
<gene>
    <name evidence="9" type="ORF">HZH66_002286</name>
</gene>
<evidence type="ECO:0000256" key="4">
    <source>
        <dbReference type="ARBA" id="ARBA00023172"/>
    </source>
</evidence>
<name>A0A834NH51_VESVU</name>
<evidence type="ECO:0000256" key="7">
    <source>
        <dbReference type="RuleBase" id="RU365071"/>
    </source>
</evidence>